<dbReference type="AlphaFoldDB" id="A0A9D3U9U5"/>
<dbReference type="Pfam" id="PF13966">
    <property type="entry name" value="zf-RVT"/>
    <property type="match status" value="1"/>
</dbReference>
<dbReference type="OrthoDB" id="686619at2759"/>
<protein>
    <recommendedName>
        <fullName evidence="1">Reverse transcriptase zinc-binding domain-containing protein</fullName>
    </recommendedName>
</protein>
<sequence>MMVWKHDGFGEYTVKSGYRALSNKLTKNFTSISPNADVYRDFYKSLWGTYILAKIKIHIWRLMNDLLPHYCNLKRRSLRVEAVCLLCKVDLEDSGHLLWSCSILQSVWASFQIKIPGFEEQSGGKHRFVLNFSSTDD</sequence>
<name>A0A9D3U9U5_9ROSI</name>
<reference evidence="2 3" key="1">
    <citation type="journal article" date="2021" name="Plant Biotechnol. J.">
        <title>Multi-omics assisted identification of the key and species-specific regulatory components of drought-tolerant mechanisms in Gossypium stocksii.</title>
        <authorList>
            <person name="Yu D."/>
            <person name="Ke L."/>
            <person name="Zhang D."/>
            <person name="Wu Y."/>
            <person name="Sun Y."/>
            <person name="Mei J."/>
            <person name="Sun J."/>
            <person name="Sun Y."/>
        </authorList>
    </citation>
    <scope>NUCLEOTIDE SEQUENCE [LARGE SCALE GENOMIC DNA]</scope>
    <source>
        <strain evidence="3">cv. E1</strain>
        <tissue evidence="2">Leaf</tissue>
    </source>
</reference>
<keyword evidence="3" id="KW-1185">Reference proteome</keyword>
<accession>A0A9D3U9U5</accession>
<gene>
    <name evidence="2" type="ORF">J1N35_044605</name>
</gene>
<proteinExistence type="predicted"/>
<evidence type="ECO:0000259" key="1">
    <source>
        <dbReference type="Pfam" id="PF13966"/>
    </source>
</evidence>
<comment type="caution">
    <text evidence="2">The sequence shown here is derived from an EMBL/GenBank/DDBJ whole genome shotgun (WGS) entry which is preliminary data.</text>
</comment>
<dbReference type="EMBL" id="JAIQCV010000013">
    <property type="protein sequence ID" value="KAH1032431.1"/>
    <property type="molecule type" value="Genomic_DNA"/>
</dbReference>
<dbReference type="InterPro" id="IPR026960">
    <property type="entry name" value="RVT-Znf"/>
</dbReference>
<feature type="domain" description="Reverse transcriptase zinc-binding" evidence="1">
    <location>
        <begin position="12"/>
        <end position="108"/>
    </location>
</feature>
<organism evidence="2 3">
    <name type="scientific">Gossypium stocksii</name>
    <dbReference type="NCBI Taxonomy" id="47602"/>
    <lineage>
        <taxon>Eukaryota</taxon>
        <taxon>Viridiplantae</taxon>
        <taxon>Streptophyta</taxon>
        <taxon>Embryophyta</taxon>
        <taxon>Tracheophyta</taxon>
        <taxon>Spermatophyta</taxon>
        <taxon>Magnoliopsida</taxon>
        <taxon>eudicotyledons</taxon>
        <taxon>Gunneridae</taxon>
        <taxon>Pentapetalae</taxon>
        <taxon>rosids</taxon>
        <taxon>malvids</taxon>
        <taxon>Malvales</taxon>
        <taxon>Malvaceae</taxon>
        <taxon>Malvoideae</taxon>
        <taxon>Gossypium</taxon>
    </lineage>
</organism>
<evidence type="ECO:0000313" key="2">
    <source>
        <dbReference type="EMBL" id="KAH1032431.1"/>
    </source>
</evidence>
<evidence type="ECO:0000313" key="3">
    <source>
        <dbReference type="Proteomes" id="UP000828251"/>
    </source>
</evidence>
<dbReference type="Proteomes" id="UP000828251">
    <property type="component" value="Unassembled WGS sequence"/>
</dbReference>